<dbReference type="Gene3D" id="3.30.420.10">
    <property type="entry name" value="Ribonuclease H-like superfamily/Ribonuclease H"/>
    <property type="match status" value="1"/>
</dbReference>
<dbReference type="GO" id="GO:0005829">
    <property type="term" value="C:cytosol"/>
    <property type="evidence" value="ECO:0007669"/>
    <property type="project" value="TreeGrafter"/>
</dbReference>
<name>A0A1I4A542_9PROT</name>
<evidence type="ECO:0000256" key="17">
    <source>
        <dbReference type="PIRSR" id="PIRSR606309-1"/>
    </source>
</evidence>
<dbReference type="STRING" id="1123062.SAMN02745775_103147"/>
<evidence type="ECO:0000313" key="23">
    <source>
        <dbReference type="Proteomes" id="UP000199473"/>
    </source>
</evidence>
<evidence type="ECO:0000259" key="21">
    <source>
        <dbReference type="SMART" id="SM00479"/>
    </source>
</evidence>
<sequence length="244" mass="26650">MRQIVLDTETTGLDPATGDRVIEVAAIEIYNFMPTGQTFHVLVDPERDIPEEATKVHGFTAEMLRGKPLFRDIAQSMLDFLGDSEVIAHNARFDFGFLDAELVRAGHKKLDRARMVDSLEIAKRRYPGLPNSLDALCRRLGVDNSMRTSHNALLDVKLLAEVYLELMGGKQPGFELAAVTTKPVMPGVVIAAPVARRPVLVAPTEAEAAAHAEFVTKRLGKGDPLWLKPPFAEPAPTSGAQAET</sequence>
<evidence type="ECO:0000256" key="19">
    <source>
        <dbReference type="PIRSR" id="PIRSR606309-3"/>
    </source>
</evidence>
<evidence type="ECO:0000256" key="20">
    <source>
        <dbReference type="RuleBase" id="RU364087"/>
    </source>
</evidence>
<comment type="cofactor">
    <cofactor evidence="1 20">
        <name>Mn(2+)</name>
        <dbReference type="ChEBI" id="CHEBI:29035"/>
    </cofactor>
</comment>
<dbReference type="InterPro" id="IPR006309">
    <property type="entry name" value="DnaQ_proteo"/>
</dbReference>
<dbReference type="PANTHER" id="PTHR30231">
    <property type="entry name" value="DNA POLYMERASE III SUBUNIT EPSILON"/>
    <property type="match status" value="1"/>
</dbReference>
<feature type="binding site" evidence="18">
    <location>
        <position position="57"/>
    </location>
    <ligand>
        <name>substrate</name>
    </ligand>
</feature>
<keyword evidence="7 20" id="KW-0540">Nuclease</keyword>
<keyword evidence="5 20" id="KW-0548">Nucleotidyltransferase</keyword>
<dbReference type="OrthoDB" id="9804290at2"/>
<feature type="binding site" evidence="18">
    <location>
        <position position="155"/>
    </location>
    <ligand>
        <name>substrate</name>
    </ligand>
</feature>
<evidence type="ECO:0000256" key="14">
    <source>
        <dbReference type="ARBA" id="ARBA00025483"/>
    </source>
</evidence>
<keyword evidence="12 20" id="KW-0239">DNA-directed DNA polymerase</keyword>
<evidence type="ECO:0000256" key="4">
    <source>
        <dbReference type="ARBA" id="ARBA00022679"/>
    </source>
</evidence>
<evidence type="ECO:0000256" key="18">
    <source>
        <dbReference type="PIRSR" id="PIRSR606309-2"/>
    </source>
</evidence>
<evidence type="ECO:0000256" key="12">
    <source>
        <dbReference type="ARBA" id="ARBA00022932"/>
    </source>
</evidence>
<dbReference type="GO" id="GO:0003677">
    <property type="term" value="F:DNA binding"/>
    <property type="evidence" value="ECO:0007669"/>
    <property type="project" value="InterPro"/>
</dbReference>
<feature type="active site" description="Proton acceptor" evidence="17">
    <location>
        <position position="150"/>
    </location>
</feature>
<dbReference type="SUPFAM" id="SSF53098">
    <property type="entry name" value="Ribonuclease H-like"/>
    <property type="match status" value="1"/>
</dbReference>
<dbReference type="Pfam" id="PF00929">
    <property type="entry name" value="RNase_T"/>
    <property type="match status" value="1"/>
</dbReference>
<proteinExistence type="predicted"/>
<dbReference type="EC" id="2.7.7.7" evidence="2 20"/>
<evidence type="ECO:0000256" key="9">
    <source>
        <dbReference type="ARBA" id="ARBA00022801"/>
    </source>
</evidence>
<evidence type="ECO:0000256" key="15">
    <source>
        <dbReference type="ARBA" id="ARBA00026073"/>
    </source>
</evidence>
<dbReference type="PANTHER" id="PTHR30231:SF41">
    <property type="entry name" value="DNA POLYMERASE III SUBUNIT EPSILON"/>
    <property type="match status" value="1"/>
</dbReference>
<evidence type="ECO:0000256" key="2">
    <source>
        <dbReference type="ARBA" id="ARBA00012417"/>
    </source>
</evidence>
<dbReference type="NCBIfam" id="NF004316">
    <property type="entry name" value="PRK05711.1"/>
    <property type="match status" value="1"/>
</dbReference>
<evidence type="ECO:0000256" key="7">
    <source>
        <dbReference type="ARBA" id="ARBA00022722"/>
    </source>
</evidence>
<keyword evidence="11 19" id="KW-0460">Magnesium</keyword>
<keyword evidence="6 20" id="KW-0235">DNA replication</keyword>
<feature type="binding site" evidence="18">
    <location>
        <position position="9"/>
    </location>
    <ligand>
        <name>substrate</name>
    </ligand>
</feature>
<gene>
    <name evidence="20" type="primary">dnaQ</name>
    <name evidence="22" type="ORF">SAMN02745775_103147</name>
</gene>
<feature type="binding site" evidence="19">
    <location>
        <position position="7"/>
    </location>
    <ligand>
        <name>a divalent metal cation</name>
        <dbReference type="ChEBI" id="CHEBI:60240"/>
        <label>1</label>
        <note>catalytic</note>
    </ligand>
</feature>
<comment type="subunit">
    <text evidence="15 20">DNA polymerase III contains a core (composed of alpha, epsilon and theta chains) that associates with a tau subunit. This core dimerizes to form the POLIII' complex. PolIII' associates with the gamma complex (composed of gamma, delta, delta', psi and chi chains) and with the beta chain to form the complete DNA polymerase III complex.</text>
</comment>
<dbReference type="NCBIfam" id="TIGR00573">
    <property type="entry name" value="dnaq"/>
    <property type="match status" value="1"/>
</dbReference>
<dbReference type="Proteomes" id="UP000199473">
    <property type="component" value="Unassembled WGS sequence"/>
</dbReference>
<dbReference type="InterPro" id="IPR006054">
    <property type="entry name" value="DnaQ"/>
</dbReference>
<evidence type="ECO:0000256" key="1">
    <source>
        <dbReference type="ARBA" id="ARBA00001936"/>
    </source>
</evidence>
<evidence type="ECO:0000256" key="8">
    <source>
        <dbReference type="ARBA" id="ARBA00022723"/>
    </source>
</evidence>
<dbReference type="SMART" id="SM00479">
    <property type="entry name" value="EXOIII"/>
    <property type="match status" value="1"/>
</dbReference>
<evidence type="ECO:0000256" key="6">
    <source>
        <dbReference type="ARBA" id="ARBA00022705"/>
    </source>
</evidence>
<feature type="binding site" evidence="18">
    <location>
        <position position="7"/>
    </location>
    <ligand>
        <name>substrate</name>
    </ligand>
</feature>
<dbReference type="GO" id="GO:0046872">
    <property type="term" value="F:metal ion binding"/>
    <property type="evidence" value="ECO:0007669"/>
    <property type="project" value="UniProtKB-KW"/>
</dbReference>
<accession>A0A1I4A542</accession>
<keyword evidence="8 19" id="KW-0479">Metal-binding</keyword>
<comment type="cofactor">
    <cofactor evidence="19">
        <name>Mg(2+)</name>
        <dbReference type="ChEBI" id="CHEBI:18420"/>
    </cofactor>
    <cofactor evidence="19">
        <name>Mn(2+)</name>
        <dbReference type="ChEBI" id="CHEBI:29035"/>
    </cofactor>
    <text evidence="19">Binds 2 divalent metal cations. Magnesium or manganese.</text>
</comment>
<evidence type="ECO:0000256" key="11">
    <source>
        <dbReference type="ARBA" id="ARBA00022842"/>
    </source>
</evidence>
<comment type="function">
    <text evidence="14 20">DNA polymerase III is a complex, multichain enzyme responsible for most of the replicative synthesis in bacteria. The epsilon subunit contain the editing function and is a proofreading 3'-5' exonuclease.</text>
</comment>
<keyword evidence="23" id="KW-1185">Reference proteome</keyword>
<dbReference type="EMBL" id="FOSQ01000003">
    <property type="protein sequence ID" value="SFK51444.1"/>
    <property type="molecule type" value="Genomic_DNA"/>
</dbReference>
<dbReference type="RefSeq" id="WP_092959300.1">
    <property type="nucleotide sequence ID" value="NZ_FOSQ01000003.1"/>
</dbReference>
<reference evidence="22 23" key="1">
    <citation type="submission" date="2016-10" db="EMBL/GenBank/DDBJ databases">
        <authorList>
            <person name="de Groot N.N."/>
        </authorList>
    </citation>
    <scope>NUCLEOTIDE SEQUENCE [LARGE SCALE GENOMIC DNA]</scope>
    <source>
        <strain evidence="22 23">DSM 19981</strain>
    </source>
</reference>
<evidence type="ECO:0000256" key="5">
    <source>
        <dbReference type="ARBA" id="ARBA00022695"/>
    </source>
</evidence>
<keyword evidence="4 20" id="KW-0808">Transferase</keyword>
<dbReference type="InterPro" id="IPR012337">
    <property type="entry name" value="RNaseH-like_sf"/>
</dbReference>
<protein>
    <recommendedName>
        <fullName evidence="3 20">DNA polymerase III subunit epsilon</fullName>
        <ecNumber evidence="2 20">2.7.7.7</ecNumber>
    </recommendedName>
</protein>
<feature type="binding site" evidence="18">
    <location>
        <position position="52"/>
    </location>
    <ligand>
        <name>substrate</name>
    </ligand>
</feature>
<feature type="domain" description="Exonuclease" evidence="21">
    <location>
        <begin position="2"/>
        <end position="172"/>
    </location>
</feature>
<keyword evidence="13 19" id="KW-0464">Manganese</keyword>
<dbReference type="InterPro" id="IPR036397">
    <property type="entry name" value="RNaseH_sf"/>
</dbReference>
<evidence type="ECO:0000313" key="22">
    <source>
        <dbReference type="EMBL" id="SFK51444.1"/>
    </source>
</evidence>
<evidence type="ECO:0000256" key="3">
    <source>
        <dbReference type="ARBA" id="ARBA00020352"/>
    </source>
</evidence>
<dbReference type="GO" id="GO:0003887">
    <property type="term" value="F:DNA-directed DNA polymerase activity"/>
    <property type="evidence" value="ECO:0007669"/>
    <property type="project" value="UniProtKB-KW"/>
</dbReference>
<organism evidence="22 23">
    <name type="scientific">Falsiroseomonas stagni DSM 19981</name>
    <dbReference type="NCBI Taxonomy" id="1123062"/>
    <lineage>
        <taxon>Bacteria</taxon>
        <taxon>Pseudomonadati</taxon>
        <taxon>Pseudomonadota</taxon>
        <taxon>Alphaproteobacteria</taxon>
        <taxon>Acetobacterales</taxon>
        <taxon>Roseomonadaceae</taxon>
        <taxon>Falsiroseomonas</taxon>
    </lineage>
</organism>
<dbReference type="GO" id="GO:0008408">
    <property type="term" value="F:3'-5' exonuclease activity"/>
    <property type="evidence" value="ECO:0007669"/>
    <property type="project" value="TreeGrafter"/>
</dbReference>
<dbReference type="GO" id="GO:0045004">
    <property type="term" value="P:DNA replication proofreading"/>
    <property type="evidence" value="ECO:0007669"/>
    <property type="project" value="TreeGrafter"/>
</dbReference>
<evidence type="ECO:0000256" key="13">
    <source>
        <dbReference type="ARBA" id="ARBA00023211"/>
    </source>
</evidence>
<dbReference type="InterPro" id="IPR013520">
    <property type="entry name" value="Ribonucl_H"/>
</dbReference>
<dbReference type="NCBIfam" id="TIGR01406">
    <property type="entry name" value="dnaQ_proteo"/>
    <property type="match status" value="1"/>
</dbReference>
<keyword evidence="10 20" id="KW-0269">Exonuclease</keyword>
<evidence type="ECO:0000256" key="10">
    <source>
        <dbReference type="ARBA" id="ARBA00022839"/>
    </source>
</evidence>
<comment type="catalytic activity">
    <reaction evidence="16 20">
        <text>DNA(n) + a 2'-deoxyribonucleoside 5'-triphosphate = DNA(n+1) + diphosphate</text>
        <dbReference type="Rhea" id="RHEA:22508"/>
        <dbReference type="Rhea" id="RHEA-COMP:17339"/>
        <dbReference type="Rhea" id="RHEA-COMP:17340"/>
        <dbReference type="ChEBI" id="CHEBI:33019"/>
        <dbReference type="ChEBI" id="CHEBI:61560"/>
        <dbReference type="ChEBI" id="CHEBI:173112"/>
        <dbReference type="EC" id="2.7.7.7"/>
    </reaction>
</comment>
<dbReference type="FunFam" id="3.30.420.10:FF:000012">
    <property type="entry name" value="DNA polymerase III subunit epsilon"/>
    <property type="match status" value="1"/>
</dbReference>
<keyword evidence="9 20" id="KW-0378">Hydrolase</keyword>
<dbReference type="AlphaFoldDB" id="A0A1I4A542"/>
<feature type="binding site" evidence="19">
    <location>
        <position position="9"/>
    </location>
    <ligand>
        <name>a divalent metal cation</name>
        <dbReference type="ChEBI" id="CHEBI:60240"/>
        <label>1</label>
        <note>catalytic</note>
    </ligand>
</feature>
<feature type="binding site" evidence="19">
    <location>
        <position position="155"/>
    </location>
    <ligand>
        <name>a divalent metal cation</name>
        <dbReference type="ChEBI" id="CHEBI:60240"/>
        <label>1</label>
        <note>catalytic</note>
    </ligand>
</feature>
<evidence type="ECO:0000256" key="16">
    <source>
        <dbReference type="ARBA" id="ARBA00049244"/>
    </source>
</evidence>
<dbReference type="CDD" id="cd06131">
    <property type="entry name" value="DNA_pol_III_epsilon_Ecoli_like"/>
    <property type="match status" value="1"/>
</dbReference>